<dbReference type="InterPro" id="IPR023404">
    <property type="entry name" value="rSAM_horseshoe"/>
</dbReference>
<feature type="domain" description="Radical SAM core" evidence="1">
    <location>
        <begin position="256"/>
        <end position="488"/>
    </location>
</feature>
<accession>A0A948RWH5</accession>
<dbReference type="EMBL" id="JAHJDP010000042">
    <property type="protein sequence ID" value="MBU2690929.1"/>
    <property type="molecule type" value="Genomic_DNA"/>
</dbReference>
<protein>
    <submittedName>
        <fullName evidence="2">TIGR03960 family B12-binding radical SAM protein</fullName>
    </submittedName>
</protein>
<dbReference type="PROSITE" id="PS51918">
    <property type="entry name" value="RADICAL_SAM"/>
    <property type="match status" value="1"/>
</dbReference>
<evidence type="ECO:0000313" key="2">
    <source>
        <dbReference type="EMBL" id="MBU2690929.1"/>
    </source>
</evidence>
<dbReference type="InterPro" id="IPR058240">
    <property type="entry name" value="rSAM_sf"/>
</dbReference>
<dbReference type="Proteomes" id="UP000777784">
    <property type="component" value="Unassembled WGS sequence"/>
</dbReference>
<dbReference type="Pfam" id="PF04055">
    <property type="entry name" value="Radical_SAM"/>
    <property type="match status" value="1"/>
</dbReference>
<dbReference type="SFLD" id="SFLDS00029">
    <property type="entry name" value="Radical_SAM"/>
    <property type="match status" value="1"/>
</dbReference>
<dbReference type="PANTHER" id="PTHR42731">
    <property type="entry name" value="SLL1084 PROTEIN"/>
    <property type="match status" value="1"/>
</dbReference>
<dbReference type="CDD" id="cd02065">
    <property type="entry name" value="B12-binding_like"/>
    <property type="match status" value="1"/>
</dbReference>
<dbReference type="PANTHER" id="PTHR42731:SF1">
    <property type="entry name" value="RADICAL SAM DOMAIN PROTEIN"/>
    <property type="match status" value="1"/>
</dbReference>
<dbReference type="InterPro" id="IPR023862">
    <property type="entry name" value="CHP03960_rSAM"/>
</dbReference>
<dbReference type="GO" id="GO:0003824">
    <property type="term" value="F:catalytic activity"/>
    <property type="evidence" value="ECO:0007669"/>
    <property type="project" value="InterPro"/>
</dbReference>
<dbReference type="Pfam" id="PF19864">
    <property type="entry name" value="Radical_SAM_N2"/>
    <property type="match status" value="1"/>
</dbReference>
<dbReference type="GO" id="GO:0051536">
    <property type="term" value="F:iron-sulfur cluster binding"/>
    <property type="evidence" value="ECO:0007669"/>
    <property type="project" value="InterPro"/>
</dbReference>
<dbReference type="NCBIfam" id="TIGR03960">
    <property type="entry name" value="rSAM_fuse_unch"/>
    <property type="match status" value="1"/>
</dbReference>
<dbReference type="InterPro" id="IPR006638">
    <property type="entry name" value="Elp3/MiaA/NifB-like_rSAM"/>
</dbReference>
<dbReference type="InterPro" id="IPR007197">
    <property type="entry name" value="rSAM"/>
</dbReference>
<dbReference type="Pfam" id="PF10105">
    <property type="entry name" value="DUF2344"/>
    <property type="match status" value="1"/>
</dbReference>
<dbReference type="Gene3D" id="3.80.30.20">
    <property type="entry name" value="tm_1862 like domain"/>
    <property type="match status" value="1"/>
</dbReference>
<sequence length="872" mass="97614">MDSRELRRRLEEQLPLVEHPMRYLGGELNQIRKDPAQVRVQWLLILPEVYEIGMSHQGLKTLYDILNRRPDALAERTYSPWIDLEARMRRAGIPLFSLETHRPAREFDIIGISLQYELTGTNILNLLDLAGIPIWQKDRSDDDPLIFAGGPVATNPEPLADFFDAILIGDGEEVVHAISDGVIATKGAPRAERLLALAQIEGIYVPSLYRPEYDADGALLRVEPIHPAIPKKVKRRYVADLNTTAYPTKPLVPLQEIVQDRLGVEVLRGCTQGCRYCQAGYFYRPLRERSVSRITELTTEGLRQSGWDEVSLVSLSTADHTQIEAITDVLSTRLSPDHIGISLPSLRADRFSVALADKVSQVRKSGFTFAPEAGTERLRFAINKQITDAEFYETVRAVYRRGWRQIKLYFMIGLPTETKEDLDGIVEMMGKLRGIGREFGGSVSVTASIGSFIPKSHTPFQWEPFESPDSLKEKIAFLKPRIETKWSRMKFHNVDSSYIEAVHSQGDRRLAAVIYEAWRRGARFDGWSEHFSLASWEAAFRAAGIDPLSYIRRKETSEPLPWDHIDILINKKFLIKDLQRAREGVILEDCRRGNCSGCGVPGSGTDIQLAEAVTAEELLLLKTGDGPAHGSSLDPEVPAQRIRLVYRKLGISRFIGHLDLCRLLARAIKLAGMSLAYSKGFNPRPKLIIAAPLSVGTESLCEIAVLDLMQPVPPGEICNIERYLPDGITVRDASEIETAGRRLTVAATSAKYLISMESLFNGSRSPRTPEWLHERLAAYAAAVTWEIQKQSKKGFRTIDLKRAVLRLEAAYPELEILKAAGWDSAGPFLALDVRMQSEGNQVASPSLILEHLFELDHEAIACVRCLRVGLAT</sequence>
<evidence type="ECO:0000313" key="3">
    <source>
        <dbReference type="Proteomes" id="UP000777784"/>
    </source>
</evidence>
<organism evidence="2 3">
    <name type="scientific">Eiseniibacteriota bacterium</name>
    <dbReference type="NCBI Taxonomy" id="2212470"/>
    <lineage>
        <taxon>Bacteria</taxon>
        <taxon>Candidatus Eiseniibacteriota</taxon>
    </lineage>
</organism>
<evidence type="ECO:0000259" key="1">
    <source>
        <dbReference type="PROSITE" id="PS51918"/>
    </source>
</evidence>
<reference evidence="2" key="1">
    <citation type="submission" date="2021-05" db="EMBL/GenBank/DDBJ databases">
        <title>Energy efficiency and biological interactions define the core microbiome of deep oligotrophic groundwater.</title>
        <authorList>
            <person name="Mehrshad M."/>
            <person name="Lopez-Fernandez M."/>
            <person name="Bell E."/>
            <person name="Bernier-Latmani R."/>
            <person name="Bertilsson S."/>
            <person name="Dopson M."/>
        </authorList>
    </citation>
    <scope>NUCLEOTIDE SEQUENCE</scope>
    <source>
        <strain evidence="2">Modern_marine.mb.64</strain>
    </source>
</reference>
<dbReference type="SUPFAM" id="SSF102114">
    <property type="entry name" value="Radical SAM enzymes"/>
    <property type="match status" value="1"/>
</dbReference>
<dbReference type="InterPro" id="IPR018768">
    <property type="entry name" value="DUF2344"/>
</dbReference>
<comment type="caution">
    <text evidence="2">The sequence shown here is derived from an EMBL/GenBank/DDBJ whole genome shotgun (WGS) entry which is preliminary data.</text>
</comment>
<dbReference type="InterPro" id="IPR045784">
    <property type="entry name" value="Radical_SAM_N2"/>
</dbReference>
<dbReference type="SMART" id="SM00729">
    <property type="entry name" value="Elp3"/>
    <property type="match status" value="1"/>
</dbReference>
<dbReference type="NCBIfam" id="TIGR03936">
    <property type="entry name" value="sam_1_link_chp"/>
    <property type="match status" value="1"/>
</dbReference>
<dbReference type="AlphaFoldDB" id="A0A948RWH5"/>
<name>A0A948RWH5_UNCEI</name>
<gene>
    <name evidence="2" type="ORF">KJ970_08370</name>
</gene>
<proteinExistence type="predicted"/>
<dbReference type="SFLD" id="SFLDG01082">
    <property type="entry name" value="B12-binding_domain_containing"/>
    <property type="match status" value="1"/>
</dbReference>